<dbReference type="Proteomes" id="UP000821866">
    <property type="component" value="Chromosome 7"/>
</dbReference>
<dbReference type="EMBL" id="JABSTU010000009">
    <property type="protein sequence ID" value="KAH8020533.1"/>
    <property type="molecule type" value="Genomic_DNA"/>
</dbReference>
<protein>
    <submittedName>
        <fullName evidence="1">Uncharacterized protein</fullName>
    </submittedName>
</protein>
<evidence type="ECO:0000313" key="1">
    <source>
        <dbReference type="EMBL" id="KAH8020533.1"/>
    </source>
</evidence>
<reference evidence="1" key="2">
    <citation type="submission" date="2021-09" db="EMBL/GenBank/DDBJ databases">
        <authorList>
            <person name="Jia N."/>
            <person name="Wang J."/>
            <person name="Shi W."/>
            <person name="Du L."/>
            <person name="Sun Y."/>
            <person name="Zhan W."/>
            <person name="Jiang J."/>
            <person name="Wang Q."/>
            <person name="Zhang B."/>
            <person name="Ji P."/>
            <person name="Sakyi L.B."/>
            <person name="Cui X."/>
            <person name="Yuan T."/>
            <person name="Jiang B."/>
            <person name="Yang W."/>
            <person name="Lam T.T.-Y."/>
            <person name="Chang Q."/>
            <person name="Ding S."/>
            <person name="Wang X."/>
            <person name="Zhu J."/>
            <person name="Ruan X."/>
            <person name="Zhao L."/>
            <person name="Wei J."/>
            <person name="Que T."/>
            <person name="Du C."/>
            <person name="Cheng J."/>
            <person name="Dai P."/>
            <person name="Han X."/>
            <person name="Huang E."/>
            <person name="Gao Y."/>
            <person name="Liu J."/>
            <person name="Shao H."/>
            <person name="Ye R."/>
            <person name="Li L."/>
            <person name="Wei W."/>
            <person name="Wang X."/>
            <person name="Wang C."/>
            <person name="Huo Q."/>
            <person name="Li W."/>
            <person name="Guo W."/>
            <person name="Chen H."/>
            <person name="Chen S."/>
            <person name="Zhou L."/>
            <person name="Zhou L."/>
            <person name="Ni X."/>
            <person name="Tian J."/>
            <person name="Zhou Y."/>
            <person name="Sheng Y."/>
            <person name="Liu T."/>
            <person name="Pan Y."/>
            <person name="Xia L."/>
            <person name="Li J."/>
            <person name="Zhao F."/>
            <person name="Cao W."/>
        </authorList>
    </citation>
    <scope>NUCLEOTIDE SEQUENCE</scope>
    <source>
        <strain evidence="1">Rmic-2018</strain>
        <tissue evidence="1">Larvae</tissue>
    </source>
</reference>
<reference evidence="1" key="1">
    <citation type="journal article" date="2020" name="Cell">
        <title>Large-Scale Comparative Analyses of Tick Genomes Elucidate Their Genetic Diversity and Vector Capacities.</title>
        <authorList>
            <consortium name="Tick Genome and Microbiome Consortium (TIGMIC)"/>
            <person name="Jia N."/>
            <person name="Wang J."/>
            <person name="Shi W."/>
            <person name="Du L."/>
            <person name="Sun Y."/>
            <person name="Zhan W."/>
            <person name="Jiang J.F."/>
            <person name="Wang Q."/>
            <person name="Zhang B."/>
            <person name="Ji P."/>
            <person name="Bell-Sakyi L."/>
            <person name="Cui X.M."/>
            <person name="Yuan T.T."/>
            <person name="Jiang B.G."/>
            <person name="Yang W.F."/>
            <person name="Lam T.T."/>
            <person name="Chang Q.C."/>
            <person name="Ding S.J."/>
            <person name="Wang X.J."/>
            <person name="Zhu J.G."/>
            <person name="Ruan X.D."/>
            <person name="Zhao L."/>
            <person name="Wei J.T."/>
            <person name="Ye R.Z."/>
            <person name="Que T.C."/>
            <person name="Du C.H."/>
            <person name="Zhou Y.H."/>
            <person name="Cheng J.X."/>
            <person name="Dai P.F."/>
            <person name="Guo W.B."/>
            <person name="Han X.H."/>
            <person name="Huang E.J."/>
            <person name="Li L.F."/>
            <person name="Wei W."/>
            <person name="Gao Y.C."/>
            <person name="Liu J.Z."/>
            <person name="Shao H.Z."/>
            <person name="Wang X."/>
            <person name="Wang C.C."/>
            <person name="Yang T.C."/>
            <person name="Huo Q.B."/>
            <person name="Li W."/>
            <person name="Chen H.Y."/>
            <person name="Chen S.E."/>
            <person name="Zhou L.G."/>
            <person name="Ni X.B."/>
            <person name="Tian J.H."/>
            <person name="Sheng Y."/>
            <person name="Liu T."/>
            <person name="Pan Y.S."/>
            <person name="Xia L.Y."/>
            <person name="Li J."/>
            <person name="Zhao F."/>
            <person name="Cao W.C."/>
        </authorList>
    </citation>
    <scope>NUCLEOTIDE SEQUENCE</scope>
    <source>
        <strain evidence="1">Rmic-2018</strain>
    </source>
</reference>
<gene>
    <name evidence="1" type="ORF">HPB51_002482</name>
</gene>
<evidence type="ECO:0000313" key="2">
    <source>
        <dbReference type="Proteomes" id="UP000821866"/>
    </source>
</evidence>
<keyword evidence="2" id="KW-1185">Reference proteome</keyword>
<dbReference type="AlphaFoldDB" id="A0A9J6DEK1"/>
<proteinExistence type="predicted"/>
<comment type="caution">
    <text evidence="1">The sequence shown here is derived from an EMBL/GenBank/DDBJ whole genome shotgun (WGS) entry which is preliminary data.</text>
</comment>
<sequence>MRDPAVEHFGIQSHQGFFNVHLNLSIWDSSILASIENVATVAGIRSHDLRNQPSLRAIVSVTPFVAYHEKSGVGDDEEERRYMDAGRWDVVHPVKSRPVFPYSRRYRLSEKYTLSENLEGTAVPVSGFRRHGCRGTVTAPDSAAYPQCTSETSGQTFAWHKIGRTVCRHRAGQ</sequence>
<organism evidence="1 2">
    <name type="scientific">Rhipicephalus microplus</name>
    <name type="common">Cattle tick</name>
    <name type="synonym">Boophilus microplus</name>
    <dbReference type="NCBI Taxonomy" id="6941"/>
    <lineage>
        <taxon>Eukaryota</taxon>
        <taxon>Metazoa</taxon>
        <taxon>Ecdysozoa</taxon>
        <taxon>Arthropoda</taxon>
        <taxon>Chelicerata</taxon>
        <taxon>Arachnida</taxon>
        <taxon>Acari</taxon>
        <taxon>Parasitiformes</taxon>
        <taxon>Ixodida</taxon>
        <taxon>Ixodoidea</taxon>
        <taxon>Ixodidae</taxon>
        <taxon>Rhipicephalinae</taxon>
        <taxon>Rhipicephalus</taxon>
        <taxon>Boophilus</taxon>
    </lineage>
</organism>
<accession>A0A9J6DEK1</accession>
<name>A0A9J6DEK1_RHIMP</name>